<evidence type="ECO:0000256" key="1">
    <source>
        <dbReference type="SAM" id="Phobius"/>
    </source>
</evidence>
<keyword evidence="6" id="KW-1185">Reference proteome</keyword>
<dbReference type="Gene3D" id="1.25.40.10">
    <property type="entry name" value="Tetratricopeptide repeat domain"/>
    <property type="match status" value="1"/>
</dbReference>
<evidence type="ECO:0000313" key="6">
    <source>
        <dbReference type="Proteomes" id="UP001566204"/>
    </source>
</evidence>
<keyword evidence="1" id="KW-0812">Transmembrane</keyword>
<dbReference type="KEGG" id="stha:NCTC11429_04122"/>
<dbReference type="Gene3D" id="3.30.565.10">
    <property type="entry name" value="Histidine kinase-like ATPase, C-terminal domain"/>
    <property type="match status" value="1"/>
</dbReference>
<organism evidence="4 5">
    <name type="scientific">Sphingobacterium thalpophilum</name>
    <dbReference type="NCBI Taxonomy" id="259"/>
    <lineage>
        <taxon>Bacteria</taxon>
        <taxon>Pseudomonadati</taxon>
        <taxon>Bacteroidota</taxon>
        <taxon>Sphingobacteriia</taxon>
        <taxon>Sphingobacteriales</taxon>
        <taxon>Sphingobacteriaceae</taxon>
        <taxon>Sphingobacterium</taxon>
    </lineage>
</organism>
<dbReference type="GO" id="GO:0016020">
    <property type="term" value="C:membrane"/>
    <property type="evidence" value="ECO:0007669"/>
    <property type="project" value="InterPro"/>
</dbReference>
<keyword evidence="1" id="KW-0472">Membrane</keyword>
<keyword evidence="1" id="KW-1133">Transmembrane helix</keyword>
<reference evidence="4 5" key="1">
    <citation type="submission" date="2019-05" db="EMBL/GenBank/DDBJ databases">
        <authorList>
            <consortium name="Pathogen Informatics"/>
        </authorList>
    </citation>
    <scope>NUCLEOTIDE SEQUENCE [LARGE SCALE GENOMIC DNA]</scope>
    <source>
        <strain evidence="4 5">NCTC11429</strain>
    </source>
</reference>
<evidence type="ECO:0000313" key="4">
    <source>
        <dbReference type="EMBL" id="VTR50516.1"/>
    </source>
</evidence>
<sequence>MKGFAKQVDLSRYLNIRKENYFAASHVVFFRIFRYSVKIMVPQAGACLSYARKNNFRMKIRQTGALVHLILIVLLLQLFSCHQNRKPDTAKEEEKLVDSLDMRYRDFLLDHLTKQELEDKSIVRKKRNELLQKAYFVRSPYNPIYLAYAYMLEDRLDSIPIVLHALEGRPLNPDQAVLKDYFMIRADFSFDEMTNVTLMKKLIDAKEFAAKNKSTFTFLFYNLLSNANYRRGDYRQALRDIESWYFYHPERADPRVSQVYQEVKFMQYMALRDFAKLKGSLDSCRHYARLTGDTATIMRMYDLQSQYYYSINDNKRAVEASRAYFDYLRSSRALNAYAFANLAKNFMNNQQIDSAIKYFNAGLRFIKENKIKHNTLFYYQNLQAAYALKGDYERAYFSLDSAFRGYKNNATRMEWEKMNDINTKYETEKKDQAIKLLKTTNAFSHKIMVQQRWIFVILLALVFSLAFFIYFRNKQKLLQNINQRIMAENKQLILEQKTRQNQLNPHFIYNAIANLQGLISSEQKAKANQYLLLLSRQIRDILELNREDYISLEQEIKSLHNYILLQQMRYQDVFDFEIKTGDLDLDNVMIPPMLIQPFVENAIEHAFKNLSHKGQLRISFREDDEQLHITVSDNGWGVQMHTEQVKHKTSLSQTITRERLELLFAEAEARARIEITPNYNEDKSGYKVDIYIPLVLF</sequence>
<name>A0A4U9VST2_9SPHI</name>
<gene>
    <name evidence="4" type="primary">ypdA_7</name>
    <name evidence="3" type="ORF">ABTW24_15545</name>
    <name evidence="4" type="ORF">NCTC11429_04122</name>
</gene>
<dbReference type="GO" id="GO:0000155">
    <property type="term" value="F:phosphorelay sensor kinase activity"/>
    <property type="evidence" value="ECO:0007669"/>
    <property type="project" value="InterPro"/>
</dbReference>
<keyword evidence="3" id="KW-0418">Kinase</keyword>
<keyword evidence="3" id="KW-0808">Transferase</keyword>
<accession>A0A4U9VST2</accession>
<proteinExistence type="predicted"/>
<dbReference type="SUPFAM" id="SSF55874">
    <property type="entry name" value="ATPase domain of HSP90 chaperone/DNA topoisomerase II/histidine kinase"/>
    <property type="match status" value="1"/>
</dbReference>
<dbReference type="InterPro" id="IPR010559">
    <property type="entry name" value="Sig_transdc_His_kin_internal"/>
</dbReference>
<evidence type="ECO:0000313" key="3">
    <source>
        <dbReference type="EMBL" id="MEZ0453011.1"/>
    </source>
</evidence>
<reference evidence="3 6" key="2">
    <citation type="submission" date="2024-06" db="EMBL/GenBank/DDBJ databases">
        <title>Soil Sphingobacterium thalpophilum.</title>
        <authorList>
            <person name="Yang J."/>
            <person name="Li J."/>
        </authorList>
    </citation>
    <scope>NUCLEOTIDE SEQUENCE [LARGE SCALE GENOMIC DNA]</scope>
    <source>
        <strain evidence="3 6">22g91tb</strain>
    </source>
</reference>
<dbReference type="InterPro" id="IPR011990">
    <property type="entry name" value="TPR-like_helical_dom_sf"/>
</dbReference>
<dbReference type="RefSeq" id="WP_028069530.1">
    <property type="nucleotide sequence ID" value="NZ_JBEOQA010000002.1"/>
</dbReference>
<feature type="transmembrane region" description="Helical" evidence="1">
    <location>
        <begin position="63"/>
        <end position="80"/>
    </location>
</feature>
<dbReference type="PANTHER" id="PTHR34220:SF7">
    <property type="entry name" value="SENSOR HISTIDINE KINASE YPDA"/>
    <property type="match status" value="1"/>
</dbReference>
<dbReference type="SUPFAM" id="SSF48452">
    <property type="entry name" value="TPR-like"/>
    <property type="match status" value="1"/>
</dbReference>
<dbReference type="Pfam" id="PF06580">
    <property type="entry name" value="His_kinase"/>
    <property type="match status" value="1"/>
</dbReference>
<dbReference type="GeneID" id="78464737"/>
<dbReference type="PANTHER" id="PTHR34220">
    <property type="entry name" value="SENSOR HISTIDINE KINASE YPDA"/>
    <property type="match status" value="1"/>
</dbReference>
<dbReference type="InterPro" id="IPR036890">
    <property type="entry name" value="HATPase_C_sf"/>
</dbReference>
<dbReference type="EMBL" id="JBEOQB010000004">
    <property type="protein sequence ID" value="MEZ0453011.1"/>
    <property type="molecule type" value="Genomic_DNA"/>
</dbReference>
<dbReference type="InterPro" id="IPR050640">
    <property type="entry name" value="Bact_2-comp_sensor_kinase"/>
</dbReference>
<dbReference type="Proteomes" id="UP001566204">
    <property type="component" value="Unassembled WGS sequence"/>
</dbReference>
<dbReference type="AlphaFoldDB" id="A0A4U9VST2"/>
<dbReference type="EMBL" id="LR590484">
    <property type="protein sequence ID" value="VTR50516.1"/>
    <property type="molecule type" value="Genomic_DNA"/>
</dbReference>
<feature type="domain" description="Signal transduction histidine kinase internal region" evidence="2">
    <location>
        <begin position="495"/>
        <end position="572"/>
    </location>
</feature>
<evidence type="ECO:0000259" key="2">
    <source>
        <dbReference type="Pfam" id="PF06580"/>
    </source>
</evidence>
<dbReference type="Proteomes" id="UP000308196">
    <property type="component" value="Chromosome"/>
</dbReference>
<protein>
    <submittedName>
        <fullName evidence="3">Histidine kinase</fullName>
    </submittedName>
    <submittedName>
        <fullName evidence="4">Inner membrane protein ypdA</fullName>
    </submittedName>
</protein>
<dbReference type="STRING" id="1123265.GCA_000686625_02367"/>
<evidence type="ECO:0000313" key="5">
    <source>
        <dbReference type="Proteomes" id="UP000308196"/>
    </source>
</evidence>
<feature type="transmembrane region" description="Helical" evidence="1">
    <location>
        <begin position="453"/>
        <end position="471"/>
    </location>
</feature>